<proteinExistence type="predicted"/>
<evidence type="ECO:0000256" key="3">
    <source>
        <dbReference type="ARBA" id="ARBA00022741"/>
    </source>
</evidence>
<name>A0A402A6R5_9CHLR</name>
<keyword evidence="3" id="KW-0547">Nucleotide-binding</keyword>
<dbReference type="GO" id="GO:0016887">
    <property type="term" value="F:ATP hydrolysis activity"/>
    <property type="evidence" value="ECO:0007669"/>
    <property type="project" value="InterPro"/>
</dbReference>
<sequence>MKGVVGLWSRLLRRSSGLYLLSLLVQFSRLAIALFPAIFLAQMIDLISNHATVGWDLWRLALAYLGVTLVQLLAWMLVYFVELFPFYQSMALLRKSLLNNILKQPAAQALPYAPGDMISRLNEDVGTLALFLLIMISYVFFFLQAVAMLVIMFVINWRITLVALLPLLLCMVITFLVRSRIEIYRRNNRAITGQTRGFMGEMLGSIQAIQVAGAEHSIIRHFTNLNRKRRKAALIEQLFSDGVLSIFYASAINLATGAILLVAAQQLKDGIFTIGQLTLFIAYMSEVNIIFSSITNQLGLFQHSKVAFERLKPLLYGEDERAFIAPGPTHLFGTLPDVPQISKELHHQLTLLEACDLTYHYPNTHRGIDHISLTIQRGQFVVVTGRVGSGKSTLLRALIGMVPLEHGELRWNGEVVAHPTAFLVPPRTAYTAQAPVLFSDTIKNNILLGQSADQIDLDAAIRQAVLEQDIATFEEGTETFIGPRGMKLSGGQLQRAAAARMFARQSELLVCDDLSSALDVETENTLWDRLLQMTQVQEDGFYPTCVVVSHRHNVLSRADHIIVVKDGHVEAEGKLDHLLATCPEMQYLWSGELQSDG</sequence>
<dbReference type="EMBL" id="BIFR01000002">
    <property type="protein sequence ID" value="GCE14830.1"/>
    <property type="molecule type" value="Genomic_DNA"/>
</dbReference>
<dbReference type="InterPro" id="IPR003593">
    <property type="entry name" value="AAA+_ATPase"/>
</dbReference>
<dbReference type="Pfam" id="PF00005">
    <property type="entry name" value="ABC_tran"/>
    <property type="match status" value="1"/>
</dbReference>
<organism evidence="10 11">
    <name type="scientific">Tengunoibacter tsumagoiensis</name>
    <dbReference type="NCBI Taxonomy" id="2014871"/>
    <lineage>
        <taxon>Bacteria</taxon>
        <taxon>Bacillati</taxon>
        <taxon>Chloroflexota</taxon>
        <taxon>Ktedonobacteria</taxon>
        <taxon>Ktedonobacterales</taxon>
        <taxon>Dictyobacteraceae</taxon>
        <taxon>Tengunoibacter</taxon>
    </lineage>
</organism>
<dbReference type="GO" id="GO:0005524">
    <property type="term" value="F:ATP binding"/>
    <property type="evidence" value="ECO:0007669"/>
    <property type="project" value="UniProtKB-KW"/>
</dbReference>
<evidence type="ECO:0000256" key="6">
    <source>
        <dbReference type="ARBA" id="ARBA00023136"/>
    </source>
</evidence>
<dbReference type="PROSITE" id="PS50929">
    <property type="entry name" value="ABC_TM1F"/>
    <property type="match status" value="1"/>
</dbReference>
<dbReference type="InterPro" id="IPR011527">
    <property type="entry name" value="ABC1_TM_dom"/>
</dbReference>
<dbReference type="SMART" id="SM00382">
    <property type="entry name" value="AAA"/>
    <property type="match status" value="1"/>
</dbReference>
<dbReference type="InterPro" id="IPR036640">
    <property type="entry name" value="ABC1_TM_sf"/>
</dbReference>
<keyword evidence="4" id="KW-0067">ATP-binding</keyword>
<feature type="transmembrane region" description="Helical" evidence="7">
    <location>
        <begin position="159"/>
        <end position="177"/>
    </location>
</feature>
<dbReference type="Gene3D" id="3.40.50.300">
    <property type="entry name" value="P-loop containing nucleotide triphosphate hydrolases"/>
    <property type="match status" value="1"/>
</dbReference>
<keyword evidence="5 7" id="KW-1133">Transmembrane helix</keyword>
<dbReference type="PANTHER" id="PTHR24221:SF423">
    <property type="entry name" value="ABC TRANSPORTER"/>
    <property type="match status" value="1"/>
</dbReference>
<evidence type="ECO:0000256" key="2">
    <source>
        <dbReference type="ARBA" id="ARBA00022692"/>
    </source>
</evidence>
<evidence type="ECO:0000256" key="1">
    <source>
        <dbReference type="ARBA" id="ARBA00004651"/>
    </source>
</evidence>
<accession>A0A402A6R5</accession>
<feature type="transmembrane region" description="Helical" evidence="7">
    <location>
        <begin position="61"/>
        <end position="87"/>
    </location>
</feature>
<comment type="subcellular location">
    <subcellularLocation>
        <location evidence="1">Cell membrane</location>
        <topology evidence="1">Multi-pass membrane protein</topology>
    </subcellularLocation>
</comment>
<dbReference type="Pfam" id="PF00664">
    <property type="entry name" value="ABC_membrane"/>
    <property type="match status" value="1"/>
</dbReference>
<feature type="domain" description="ABC transporter" evidence="8">
    <location>
        <begin position="352"/>
        <end position="591"/>
    </location>
</feature>
<evidence type="ECO:0000313" key="11">
    <source>
        <dbReference type="Proteomes" id="UP000287352"/>
    </source>
</evidence>
<dbReference type="Proteomes" id="UP000287352">
    <property type="component" value="Unassembled WGS sequence"/>
</dbReference>
<evidence type="ECO:0000259" key="8">
    <source>
        <dbReference type="PROSITE" id="PS50893"/>
    </source>
</evidence>
<dbReference type="Gene3D" id="1.20.1560.10">
    <property type="entry name" value="ABC transporter type 1, transmembrane domain"/>
    <property type="match status" value="1"/>
</dbReference>
<keyword evidence="11" id="KW-1185">Reference proteome</keyword>
<dbReference type="InterPro" id="IPR039421">
    <property type="entry name" value="Type_1_exporter"/>
</dbReference>
<dbReference type="InterPro" id="IPR027417">
    <property type="entry name" value="P-loop_NTPase"/>
</dbReference>
<dbReference type="PANTHER" id="PTHR24221">
    <property type="entry name" value="ATP-BINDING CASSETTE SUB-FAMILY B"/>
    <property type="match status" value="1"/>
</dbReference>
<dbReference type="GO" id="GO:0005886">
    <property type="term" value="C:plasma membrane"/>
    <property type="evidence" value="ECO:0007669"/>
    <property type="project" value="UniProtKB-SubCell"/>
</dbReference>
<evidence type="ECO:0000259" key="9">
    <source>
        <dbReference type="PROSITE" id="PS50929"/>
    </source>
</evidence>
<feature type="transmembrane region" description="Helical" evidence="7">
    <location>
        <begin position="238"/>
        <end position="264"/>
    </location>
</feature>
<evidence type="ECO:0000256" key="5">
    <source>
        <dbReference type="ARBA" id="ARBA00022989"/>
    </source>
</evidence>
<feature type="domain" description="ABC transmembrane type-1" evidence="9">
    <location>
        <begin position="20"/>
        <end position="303"/>
    </location>
</feature>
<evidence type="ECO:0000256" key="4">
    <source>
        <dbReference type="ARBA" id="ARBA00022840"/>
    </source>
</evidence>
<dbReference type="PROSITE" id="PS50893">
    <property type="entry name" value="ABC_TRANSPORTER_2"/>
    <property type="match status" value="1"/>
</dbReference>
<dbReference type="RefSeq" id="WP_126582363.1">
    <property type="nucleotide sequence ID" value="NZ_BIFR01000002.1"/>
</dbReference>
<dbReference type="CDD" id="cd07346">
    <property type="entry name" value="ABC_6TM_exporters"/>
    <property type="match status" value="1"/>
</dbReference>
<dbReference type="GO" id="GO:0140359">
    <property type="term" value="F:ABC-type transporter activity"/>
    <property type="evidence" value="ECO:0007669"/>
    <property type="project" value="InterPro"/>
</dbReference>
<keyword evidence="6 7" id="KW-0472">Membrane</keyword>
<dbReference type="SUPFAM" id="SSF90123">
    <property type="entry name" value="ABC transporter transmembrane region"/>
    <property type="match status" value="1"/>
</dbReference>
<feature type="transmembrane region" description="Helical" evidence="7">
    <location>
        <begin position="18"/>
        <end position="41"/>
    </location>
</feature>
<dbReference type="OrthoDB" id="9769115at2"/>
<evidence type="ECO:0000313" key="10">
    <source>
        <dbReference type="EMBL" id="GCE14830.1"/>
    </source>
</evidence>
<dbReference type="InterPro" id="IPR003439">
    <property type="entry name" value="ABC_transporter-like_ATP-bd"/>
</dbReference>
<dbReference type="SUPFAM" id="SSF52540">
    <property type="entry name" value="P-loop containing nucleoside triphosphate hydrolases"/>
    <property type="match status" value="1"/>
</dbReference>
<keyword evidence="2 7" id="KW-0812">Transmembrane</keyword>
<protein>
    <submittedName>
        <fullName evidence="10">HlyB/MsbA family ABC transporter</fullName>
    </submittedName>
</protein>
<evidence type="ECO:0000256" key="7">
    <source>
        <dbReference type="SAM" id="Phobius"/>
    </source>
</evidence>
<dbReference type="AlphaFoldDB" id="A0A402A6R5"/>
<comment type="caution">
    <text evidence="10">The sequence shown here is derived from an EMBL/GenBank/DDBJ whole genome shotgun (WGS) entry which is preliminary data.</text>
</comment>
<gene>
    <name evidence="10" type="ORF">KTT_46890</name>
</gene>
<reference evidence="11" key="1">
    <citation type="submission" date="2018-12" db="EMBL/GenBank/DDBJ databases">
        <title>Tengunoibacter tsumagoiensis gen. nov., sp. nov., Dictyobacter kobayashii sp. nov., D. alpinus sp. nov., and D. joshuensis sp. nov. and description of Dictyobacteraceae fam. nov. within the order Ktedonobacterales isolated from Tengu-no-mugimeshi.</title>
        <authorList>
            <person name="Wang C.M."/>
            <person name="Zheng Y."/>
            <person name="Sakai Y."/>
            <person name="Toyoda A."/>
            <person name="Minakuchi Y."/>
            <person name="Abe K."/>
            <person name="Yokota A."/>
            <person name="Yabe S."/>
        </authorList>
    </citation>
    <scope>NUCLEOTIDE SEQUENCE [LARGE SCALE GENOMIC DNA]</scope>
    <source>
        <strain evidence="11">Uno3</strain>
    </source>
</reference>
<feature type="transmembrane region" description="Helical" evidence="7">
    <location>
        <begin position="128"/>
        <end position="153"/>
    </location>
</feature>